<feature type="compositionally biased region" description="Low complexity" evidence="1">
    <location>
        <begin position="76"/>
        <end position="98"/>
    </location>
</feature>
<dbReference type="EMBL" id="LWCS01000015">
    <property type="protein sequence ID" value="OAN39914.1"/>
    <property type="molecule type" value="Genomic_DNA"/>
</dbReference>
<name>A0A178LZ67_MYCIR</name>
<protein>
    <submittedName>
        <fullName evidence="2">General stress protein CsbD</fullName>
    </submittedName>
</protein>
<feature type="region of interest" description="Disordered" evidence="1">
    <location>
        <begin position="125"/>
        <end position="144"/>
    </location>
</feature>
<dbReference type="InterPro" id="IPR036629">
    <property type="entry name" value="YjbJ_sf"/>
</dbReference>
<feature type="compositionally biased region" description="Basic and acidic residues" evidence="1">
    <location>
        <begin position="125"/>
        <end position="143"/>
    </location>
</feature>
<feature type="region of interest" description="Disordered" evidence="1">
    <location>
        <begin position="165"/>
        <end position="185"/>
    </location>
</feature>
<evidence type="ECO:0000313" key="2">
    <source>
        <dbReference type="EMBL" id="OAN39914.1"/>
    </source>
</evidence>
<dbReference type="SUPFAM" id="SSF69047">
    <property type="entry name" value="Hypothetical protein YjbJ"/>
    <property type="match status" value="1"/>
</dbReference>
<sequence>MNSDDKSQEARQGLLDSVKGKAKEVAGAVIGNDSLTKEGQLEQAQARQRKEANITEAVADAEIDETRAELAEARSESAQARAEVDTEAAAAKGAIQARQQDEKRIAEQQRQKDVAAAAAAAQVETQRDIQEAKAREDVEKEAAQEDLVEAAAEHDTAVKVTDNAKAEAERLREHADEISARADLP</sequence>
<reference evidence="2 3" key="1">
    <citation type="submission" date="2016-04" db="EMBL/GenBank/DDBJ databases">
        <title>Draft Genome Sequences of Staphylococcus capitis Strain H36, S. capitis Strain H65, S. cohnii Strain H62, S. hominis Strain H69, Mycobacterium iranicum Strain H39, Plantibacter sp. Strain H53, Pseudomonas oryzihabitans Strain H72, and Microbacterium sp. Strain H83, isolated from residential settings.</title>
        <authorList>
            <person name="Lymperopoulou D."/>
            <person name="Adams R.I."/>
            <person name="Lindow S."/>
            <person name="Coil D.A."/>
            <person name="Jospin G."/>
            <person name="Eisen J.A."/>
        </authorList>
    </citation>
    <scope>NUCLEOTIDE SEQUENCE [LARGE SCALE GENOMIC DNA]</scope>
    <source>
        <strain evidence="2 3">H39</strain>
    </source>
</reference>
<proteinExistence type="predicted"/>
<organism evidence="2 3">
    <name type="scientific">Mycolicibacterium iranicum</name>
    <name type="common">Mycobacterium iranicum</name>
    <dbReference type="NCBI Taxonomy" id="912594"/>
    <lineage>
        <taxon>Bacteria</taxon>
        <taxon>Bacillati</taxon>
        <taxon>Actinomycetota</taxon>
        <taxon>Actinomycetes</taxon>
        <taxon>Mycobacteriales</taxon>
        <taxon>Mycobacteriaceae</taxon>
        <taxon>Mycolicibacterium</taxon>
    </lineage>
</organism>
<dbReference type="OrthoDB" id="4633813at2"/>
<accession>A0A178LZ67</accession>
<dbReference type="RefSeq" id="WP_064280939.1">
    <property type="nucleotide sequence ID" value="NZ_LWCS01000015.1"/>
</dbReference>
<gene>
    <name evidence="2" type="ORF">A4X20_16325</name>
</gene>
<feature type="region of interest" description="Disordered" evidence="1">
    <location>
        <begin position="68"/>
        <end position="104"/>
    </location>
</feature>
<comment type="caution">
    <text evidence="2">The sequence shown here is derived from an EMBL/GenBank/DDBJ whole genome shotgun (WGS) entry which is preliminary data.</text>
</comment>
<evidence type="ECO:0000256" key="1">
    <source>
        <dbReference type="SAM" id="MobiDB-lite"/>
    </source>
</evidence>
<dbReference type="Proteomes" id="UP000078396">
    <property type="component" value="Unassembled WGS sequence"/>
</dbReference>
<evidence type="ECO:0000313" key="3">
    <source>
        <dbReference type="Proteomes" id="UP000078396"/>
    </source>
</evidence>
<dbReference type="AlphaFoldDB" id="A0A178LZ67"/>